<sequence>MPFEALTSGDVSTCAPKSDPLRIAVIGGGISGMGAAYMLGRDHHVTLFEAEPRLGGHARTVMAGRNGDQPVDTGFIVFNYANYPFMAALFDELGVPVVKSNMSFGASVDGGRLEYALTSLDALFAQRRNAVTPAFLGMVRDILKFNKNALRIAENSELTLRDFLAELGTGDWFRDYYLLPLSGAIWSTPTEKIMDFPAQAMIRFFENHALLNTTGQHQWYTVQGGSVQYVQRLQSALKSRDVRVRTGAPVRSVSRIGGQVSVRAASGEAEIYDHVVFATHSDDSLSLLADATAAERNALGAIGYQPNRIVLHADEAIMPARRKTWASWVYTEDRAAMSDRIDLTYWMNSLQPIPQDDPHFVTLNSKRTIREDLIYDEVTLRHPVYDLAALAAQQDVAAFNGTGNTWFCGAWMKNGFHEDGLSSAVDVVRALRAGTSVRVAAE</sequence>
<dbReference type="InterPro" id="IPR036188">
    <property type="entry name" value="FAD/NAD-bd_sf"/>
</dbReference>
<dbReference type="Proteomes" id="UP000503308">
    <property type="component" value="Chromosome"/>
</dbReference>
<dbReference type="Gene3D" id="3.50.50.60">
    <property type="entry name" value="FAD/NAD(P)-binding domain"/>
    <property type="match status" value="1"/>
</dbReference>
<organism evidence="2 3">
    <name type="scientific">Roseobacter ponti</name>
    <dbReference type="NCBI Taxonomy" id="1891787"/>
    <lineage>
        <taxon>Bacteria</taxon>
        <taxon>Pseudomonadati</taxon>
        <taxon>Pseudomonadota</taxon>
        <taxon>Alphaproteobacteria</taxon>
        <taxon>Rhodobacterales</taxon>
        <taxon>Roseobacteraceae</taxon>
        <taxon>Roseobacter</taxon>
    </lineage>
</organism>
<evidence type="ECO:0000313" key="3">
    <source>
        <dbReference type="Proteomes" id="UP000503308"/>
    </source>
</evidence>
<dbReference type="GO" id="GO:0016491">
    <property type="term" value="F:oxidoreductase activity"/>
    <property type="evidence" value="ECO:0007669"/>
    <property type="project" value="InterPro"/>
</dbReference>
<dbReference type="InterPro" id="IPR002937">
    <property type="entry name" value="Amino_oxidase"/>
</dbReference>
<evidence type="ECO:0000313" key="2">
    <source>
        <dbReference type="EMBL" id="QJF49977.1"/>
    </source>
</evidence>
<dbReference type="EMBL" id="CP048788">
    <property type="protein sequence ID" value="QJF49977.1"/>
    <property type="molecule type" value="Genomic_DNA"/>
</dbReference>
<dbReference type="Gene3D" id="1.10.3110.10">
    <property type="entry name" value="protoporphyrinogen ix oxidase, domain 3"/>
    <property type="match status" value="1"/>
</dbReference>
<dbReference type="SUPFAM" id="SSF51905">
    <property type="entry name" value="FAD/NAD(P)-binding domain"/>
    <property type="match status" value="1"/>
</dbReference>
<dbReference type="Gene3D" id="3.90.660.20">
    <property type="entry name" value="Protoporphyrinogen oxidase, mitochondrial, domain 2"/>
    <property type="match status" value="1"/>
</dbReference>
<dbReference type="Pfam" id="PF01593">
    <property type="entry name" value="Amino_oxidase"/>
    <property type="match status" value="1"/>
</dbReference>
<proteinExistence type="predicted"/>
<accession>A0A858SPP9</accession>
<dbReference type="KEGG" id="rpon:G3256_01735"/>
<evidence type="ECO:0000259" key="1">
    <source>
        <dbReference type="Pfam" id="PF01593"/>
    </source>
</evidence>
<dbReference type="InterPro" id="IPR050464">
    <property type="entry name" value="Zeta_carotene_desat/Oxidored"/>
</dbReference>
<dbReference type="PANTHER" id="PTHR42923:SF17">
    <property type="entry name" value="AMINE OXIDASE DOMAIN-CONTAINING PROTEIN"/>
    <property type="match status" value="1"/>
</dbReference>
<feature type="domain" description="Amine oxidase" evidence="1">
    <location>
        <begin position="30"/>
        <end position="315"/>
    </location>
</feature>
<dbReference type="PANTHER" id="PTHR42923">
    <property type="entry name" value="PROTOPORPHYRINOGEN OXIDASE"/>
    <property type="match status" value="1"/>
</dbReference>
<reference evidence="2 3" key="1">
    <citation type="submission" date="2020-02" db="EMBL/GenBank/DDBJ databases">
        <title>Genome sequence of Roseobacter ponti.</title>
        <authorList>
            <person name="Hollensteiner J."/>
            <person name="Schneider D."/>
            <person name="Poehlein A."/>
            <person name="Daniel R."/>
        </authorList>
    </citation>
    <scope>NUCLEOTIDE SEQUENCE [LARGE SCALE GENOMIC DNA]</scope>
    <source>
        <strain evidence="2 3">DSM 106830</strain>
    </source>
</reference>
<gene>
    <name evidence="2" type="ORF">G3256_01735</name>
</gene>
<dbReference type="AlphaFoldDB" id="A0A858SPP9"/>
<protein>
    <submittedName>
        <fullName evidence="2">FAD-dependent oxidoreductase</fullName>
    </submittedName>
</protein>
<keyword evidence="3" id="KW-1185">Reference proteome</keyword>
<name>A0A858SPP9_9RHOB</name>
<dbReference type="RefSeq" id="WP_169639203.1">
    <property type="nucleotide sequence ID" value="NZ_CP048788.1"/>
</dbReference>